<reference evidence="6" key="1">
    <citation type="submission" date="2013-09" db="EMBL/GenBank/DDBJ databases">
        <title>The Genome Sequence of Anopheles culicifacies species A.</title>
        <authorList>
            <consortium name="The Broad Institute Genomics Platform"/>
            <person name="Neafsey D.E."/>
            <person name="Besansky N."/>
            <person name="Howell P."/>
            <person name="Walton C."/>
            <person name="Young S.K."/>
            <person name="Zeng Q."/>
            <person name="Gargeya S."/>
            <person name="Fitzgerald M."/>
            <person name="Haas B."/>
            <person name="Abouelleil A."/>
            <person name="Allen A.W."/>
            <person name="Alvarado L."/>
            <person name="Arachchi H.M."/>
            <person name="Berlin A.M."/>
            <person name="Chapman S.B."/>
            <person name="Gainer-Dewar J."/>
            <person name="Goldberg J."/>
            <person name="Griggs A."/>
            <person name="Gujja S."/>
            <person name="Hansen M."/>
            <person name="Howarth C."/>
            <person name="Imamovic A."/>
            <person name="Ireland A."/>
            <person name="Larimer J."/>
            <person name="McCowan C."/>
            <person name="Murphy C."/>
            <person name="Pearson M."/>
            <person name="Poon T.W."/>
            <person name="Priest M."/>
            <person name="Roberts A."/>
            <person name="Saif S."/>
            <person name="Shea T."/>
            <person name="Sisk P."/>
            <person name="Sykes S."/>
            <person name="Wortman J."/>
            <person name="Nusbaum C."/>
            <person name="Birren B."/>
        </authorList>
    </citation>
    <scope>NUCLEOTIDE SEQUENCE [LARGE SCALE GENOMIC DNA]</scope>
    <source>
        <strain evidence="6">A-37</strain>
    </source>
</reference>
<evidence type="ECO:0000256" key="2">
    <source>
        <dbReference type="PROSITE-ProRule" id="PRU00108"/>
    </source>
</evidence>
<evidence type="ECO:0000256" key="1">
    <source>
        <dbReference type="ARBA" id="ARBA00004123"/>
    </source>
</evidence>
<dbReference type="Proteomes" id="UP000075883">
    <property type="component" value="Unassembled WGS sequence"/>
</dbReference>
<accession>A0A182M721</accession>
<feature type="compositionally biased region" description="Low complexity" evidence="3">
    <location>
        <begin position="29"/>
        <end position="41"/>
    </location>
</feature>
<evidence type="ECO:0000256" key="3">
    <source>
        <dbReference type="SAM" id="MobiDB-lite"/>
    </source>
</evidence>
<reference evidence="5" key="2">
    <citation type="submission" date="2020-05" db="UniProtKB">
        <authorList>
            <consortium name="EnsemblMetazoa"/>
        </authorList>
    </citation>
    <scope>IDENTIFICATION</scope>
    <source>
        <strain evidence="5">A-37</strain>
    </source>
</reference>
<keyword evidence="2" id="KW-0371">Homeobox</keyword>
<dbReference type="CDD" id="cd00086">
    <property type="entry name" value="homeodomain"/>
    <property type="match status" value="1"/>
</dbReference>
<dbReference type="GO" id="GO:0005634">
    <property type="term" value="C:nucleus"/>
    <property type="evidence" value="ECO:0007669"/>
    <property type="project" value="UniProtKB-SubCell"/>
</dbReference>
<dbReference type="InterPro" id="IPR009057">
    <property type="entry name" value="Homeodomain-like_sf"/>
</dbReference>
<comment type="subcellular location">
    <subcellularLocation>
        <location evidence="1 2">Nucleus</location>
    </subcellularLocation>
</comment>
<dbReference type="GO" id="GO:0003677">
    <property type="term" value="F:DNA binding"/>
    <property type="evidence" value="ECO:0007669"/>
    <property type="project" value="UniProtKB-UniRule"/>
</dbReference>
<name>A0A182M721_9DIPT</name>
<dbReference type="STRING" id="139723.A0A182M721"/>
<evidence type="ECO:0000259" key="4">
    <source>
        <dbReference type="PROSITE" id="PS50071"/>
    </source>
</evidence>
<organism evidence="5 6">
    <name type="scientific">Anopheles culicifacies</name>
    <dbReference type="NCBI Taxonomy" id="139723"/>
    <lineage>
        <taxon>Eukaryota</taxon>
        <taxon>Metazoa</taxon>
        <taxon>Ecdysozoa</taxon>
        <taxon>Arthropoda</taxon>
        <taxon>Hexapoda</taxon>
        <taxon>Insecta</taxon>
        <taxon>Pterygota</taxon>
        <taxon>Neoptera</taxon>
        <taxon>Endopterygota</taxon>
        <taxon>Diptera</taxon>
        <taxon>Nematocera</taxon>
        <taxon>Culicoidea</taxon>
        <taxon>Culicidae</taxon>
        <taxon>Anophelinae</taxon>
        <taxon>Anopheles</taxon>
        <taxon>culicifacies species complex</taxon>
    </lineage>
</organism>
<keyword evidence="2" id="KW-0238">DNA-binding</keyword>
<feature type="compositionally biased region" description="Polar residues" evidence="3">
    <location>
        <begin position="60"/>
        <end position="75"/>
    </location>
</feature>
<dbReference type="Gene3D" id="1.10.10.60">
    <property type="entry name" value="Homeodomain-like"/>
    <property type="match status" value="1"/>
</dbReference>
<keyword evidence="2" id="KW-0539">Nucleus</keyword>
<evidence type="ECO:0000313" key="6">
    <source>
        <dbReference type="Proteomes" id="UP000075883"/>
    </source>
</evidence>
<dbReference type="AlphaFoldDB" id="A0A182M721"/>
<feature type="DNA-binding region" description="Homeobox" evidence="2">
    <location>
        <begin position="3"/>
        <end position="18"/>
    </location>
</feature>
<feature type="compositionally biased region" description="Polar residues" evidence="3">
    <location>
        <begin position="105"/>
        <end position="117"/>
    </location>
</feature>
<evidence type="ECO:0000313" key="5">
    <source>
        <dbReference type="EnsemblMetazoa" id="ACUA011088-PA"/>
    </source>
</evidence>
<keyword evidence="6" id="KW-1185">Reference proteome</keyword>
<dbReference type="EMBL" id="AXCM01013522">
    <property type="status" value="NOT_ANNOTATED_CDS"/>
    <property type="molecule type" value="Genomic_DNA"/>
</dbReference>
<dbReference type="VEuPathDB" id="VectorBase:ACUA011088"/>
<feature type="compositionally biased region" description="Low complexity" evidence="3">
    <location>
        <begin position="144"/>
        <end position="154"/>
    </location>
</feature>
<feature type="region of interest" description="Disordered" evidence="3">
    <location>
        <begin position="8"/>
        <end position="169"/>
    </location>
</feature>
<protein>
    <recommendedName>
        <fullName evidence="4">Homeobox domain-containing protein</fullName>
    </recommendedName>
</protein>
<sequence>MQVKIWFQNRRTKWKKQDSAGGGSGDVPSAASIASTTSHASHSPKDVAKAGVGGRIASLGSKTTVATTEQSTKSGWINELESLQEVQQQPSPPVVSIKSRAYPKSSGTAVRKGSSSGEQRRGTGKQVEQRHLATATGSTDRRGSTSSNSSRSNSAPSVEHTHQQMAQSA</sequence>
<dbReference type="SUPFAM" id="SSF46689">
    <property type="entry name" value="Homeodomain-like"/>
    <property type="match status" value="1"/>
</dbReference>
<feature type="domain" description="Homeobox" evidence="4">
    <location>
        <begin position="1"/>
        <end position="17"/>
    </location>
</feature>
<dbReference type="PROSITE" id="PS50071">
    <property type="entry name" value="HOMEOBOX_2"/>
    <property type="match status" value="1"/>
</dbReference>
<dbReference type="InterPro" id="IPR001356">
    <property type="entry name" value="HD"/>
</dbReference>
<proteinExistence type="predicted"/>
<feature type="compositionally biased region" description="Low complexity" evidence="3">
    <location>
        <begin position="79"/>
        <end position="89"/>
    </location>
</feature>
<dbReference type="EnsemblMetazoa" id="ACUA011088-RA">
    <property type="protein sequence ID" value="ACUA011088-PA"/>
    <property type="gene ID" value="ACUA011088"/>
</dbReference>